<name>A0ABN3QXW1_9ACTN</name>
<sequence>MSGQDRAAAWWPGDVVTDVARRTSGVARAVTKDGRVLLVRPGGPAWTADATDLRTPTGAEALSMKVATANHRWGR</sequence>
<gene>
    <name evidence="1" type="ORF">GCM10009863_62910</name>
</gene>
<comment type="caution">
    <text evidence="1">The sequence shown here is derived from an EMBL/GenBank/DDBJ whole genome shotgun (WGS) entry which is preliminary data.</text>
</comment>
<proteinExistence type="predicted"/>
<dbReference type="Proteomes" id="UP001501447">
    <property type="component" value="Unassembled WGS sequence"/>
</dbReference>
<evidence type="ECO:0000313" key="1">
    <source>
        <dbReference type="EMBL" id="GAA2637630.1"/>
    </source>
</evidence>
<evidence type="ECO:0000313" key="2">
    <source>
        <dbReference type="Proteomes" id="UP001501447"/>
    </source>
</evidence>
<accession>A0ABN3QXW1</accession>
<keyword evidence="2" id="KW-1185">Reference proteome</keyword>
<organism evidence="1 2">
    <name type="scientific">Streptomyces axinellae</name>
    <dbReference type="NCBI Taxonomy" id="552788"/>
    <lineage>
        <taxon>Bacteria</taxon>
        <taxon>Bacillati</taxon>
        <taxon>Actinomycetota</taxon>
        <taxon>Actinomycetes</taxon>
        <taxon>Kitasatosporales</taxon>
        <taxon>Streptomycetaceae</taxon>
        <taxon>Streptomyces</taxon>
    </lineage>
</organism>
<dbReference type="RefSeq" id="WP_344570477.1">
    <property type="nucleotide sequence ID" value="NZ_BAAARJ010000030.1"/>
</dbReference>
<protein>
    <submittedName>
        <fullName evidence="1">Uncharacterized protein</fullName>
    </submittedName>
</protein>
<dbReference type="EMBL" id="BAAARJ010000030">
    <property type="protein sequence ID" value="GAA2637630.1"/>
    <property type="molecule type" value="Genomic_DNA"/>
</dbReference>
<reference evidence="1 2" key="1">
    <citation type="journal article" date="2019" name="Int. J. Syst. Evol. Microbiol.">
        <title>The Global Catalogue of Microorganisms (GCM) 10K type strain sequencing project: providing services to taxonomists for standard genome sequencing and annotation.</title>
        <authorList>
            <consortium name="The Broad Institute Genomics Platform"/>
            <consortium name="The Broad Institute Genome Sequencing Center for Infectious Disease"/>
            <person name="Wu L."/>
            <person name="Ma J."/>
        </authorList>
    </citation>
    <scope>NUCLEOTIDE SEQUENCE [LARGE SCALE GENOMIC DNA]</scope>
    <source>
        <strain evidence="1 2">JCM 16373</strain>
    </source>
</reference>